<keyword evidence="2" id="KW-0472">Membrane</keyword>
<gene>
    <name evidence="3" type="ORF">BDK51DRAFT_47945</name>
</gene>
<evidence type="ECO:0000256" key="1">
    <source>
        <dbReference type="SAM" id="MobiDB-lite"/>
    </source>
</evidence>
<keyword evidence="2" id="KW-1133">Transmembrane helix</keyword>
<name>A0A4P9W1F7_9FUNG</name>
<evidence type="ECO:0000313" key="3">
    <source>
        <dbReference type="EMBL" id="RKO85492.1"/>
    </source>
</evidence>
<evidence type="ECO:0000313" key="4">
    <source>
        <dbReference type="Proteomes" id="UP000269721"/>
    </source>
</evidence>
<dbReference type="AlphaFoldDB" id="A0A4P9W1F7"/>
<keyword evidence="2" id="KW-0812">Transmembrane</keyword>
<dbReference type="Proteomes" id="UP000269721">
    <property type="component" value="Unassembled WGS sequence"/>
</dbReference>
<feature type="transmembrane region" description="Helical" evidence="2">
    <location>
        <begin position="77"/>
        <end position="100"/>
    </location>
</feature>
<feature type="transmembrane region" description="Helical" evidence="2">
    <location>
        <begin position="112"/>
        <end position="134"/>
    </location>
</feature>
<accession>A0A4P9W1F7</accession>
<feature type="compositionally biased region" description="Basic and acidic residues" evidence="1">
    <location>
        <begin position="17"/>
        <end position="38"/>
    </location>
</feature>
<proteinExistence type="predicted"/>
<evidence type="ECO:0000256" key="2">
    <source>
        <dbReference type="SAM" id="Phobius"/>
    </source>
</evidence>
<protein>
    <submittedName>
        <fullName evidence="3">Uncharacterized protein</fullName>
    </submittedName>
</protein>
<sequence length="209" mass="22913">MAYLTPLERQVASLPKLPRDHRQESDGDSDRGRRDSHSGHSLPLLRALAKTQPRTRGGQDVRVYKDGSCEGEHDDGLIVWFVLASLVVLTLLIILAVLTVTYDNPFSTVAPLVQTIVVFGLPGLLYSISMFLTVSNAVTWTRSQIAVLDETLGQLHASNLELGTILDSEDSKEPIATSTADSNKQGVSKEMKRLGMRIRSKIASTNDNE</sequence>
<reference evidence="4" key="1">
    <citation type="journal article" date="2018" name="Nat. Microbiol.">
        <title>Leveraging single-cell genomics to expand the fungal tree of life.</title>
        <authorList>
            <person name="Ahrendt S.R."/>
            <person name="Quandt C.A."/>
            <person name="Ciobanu D."/>
            <person name="Clum A."/>
            <person name="Salamov A."/>
            <person name="Andreopoulos B."/>
            <person name="Cheng J.F."/>
            <person name="Woyke T."/>
            <person name="Pelin A."/>
            <person name="Henrissat B."/>
            <person name="Reynolds N.K."/>
            <person name="Benny G.L."/>
            <person name="Smith M.E."/>
            <person name="James T.Y."/>
            <person name="Grigoriev I.V."/>
        </authorList>
    </citation>
    <scope>NUCLEOTIDE SEQUENCE [LARGE SCALE GENOMIC DNA]</scope>
</reference>
<dbReference type="EMBL" id="KZ999025">
    <property type="protein sequence ID" value="RKO85492.1"/>
    <property type="molecule type" value="Genomic_DNA"/>
</dbReference>
<feature type="region of interest" description="Disordered" evidence="1">
    <location>
        <begin position="1"/>
        <end position="39"/>
    </location>
</feature>
<keyword evidence="4" id="KW-1185">Reference proteome</keyword>
<organism evidence="3 4">
    <name type="scientific">Blyttiomyces helicus</name>
    <dbReference type="NCBI Taxonomy" id="388810"/>
    <lineage>
        <taxon>Eukaryota</taxon>
        <taxon>Fungi</taxon>
        <taxon>Fungi incertae sedis</taxon>
        <taxon>Chytridiomycota</taxon>
        <taxon>Chytridiomycota incertae sedis</taxon>
        <taxon>Chytridiomycetes</taxon>
        <taxon>Chytridiomycetes incertae sedis</taxon>
        <taxon>Blyttiomyces</taxon>
    </lineage>
</organism>